<dbReference type="EMBL" id="FUEG01000010">
    <property type="protein sequence ID" value="SJL09249.1"/>
    <property type="molecule type" value="Genomic_DNA"/>
</dbReference>
<reference evidence="5" key="1">
    <citation type="journal article" date="2017" name="Nat. Ecol. Evol.">
        <title>Genome expansion and lineage-specific genetic innovations in the forest pathogenic fungi Armillaria.</title>
        <authorList>
            <person name="Sipos G."/>
            <person name="Prasanna A.N."/>
            <person name="Walter M.C."/>
            <person name="O'Connor E."/>
            <person name="Balint B."/>
            <person name="Krizsan K."/>
            <person name="Kiss B."/>
            <person name="Hess J."/>
            <person name="Varga T."/>
            <person name="Slot J."/>
            <person name="Riley R."/>
            <person name="Boka B."/>
            <person name="Rigling D."/>
            <person name="Barry K."/>
            <person name="Lee J."/>
            <person name="Mihaltcheva S."/>
            <person name="LaButti K."/>
            <person name="Lipzen A."/>
            <person name="Waldron R."/>
            <person name="Moloney N.M."/>
            <person name="Sperisen C."/>
            <person name="Kredics L."/>
            <person name="Vagvoelgyi C."/>
            <person name="Patrignani A."/>
            <person name="Fitzpatrick D."/>
            <person name="Nagy I."/>
            <person name="Doyle S."/>
            <person name="Anderson J.B."/>
            <person name="Grigoriev I.V."/>
            <person name="Gueldener U."/>
            <person name="Muensterkoetter M."/>
            <person name="Nagy L.G."/>
        </authorList>
    </citation>
    <scope>NUCLEOTIDE SEQUENCE [LARGE SCALE GENOMIC DNA]</scope>
    <source>
        <strain evidence="5">C18/9</strain>
    </source>
</reference>
<dbReference type="OrthoDB" id="439917at2759"/>
<evidence type="ECO:0000313" key="5">
    <source>
        <dbReference type="Proteomes" id="UP000219338"/>
    </source>
</evidence>
<feature type="chain" id="PRO_5013080478" description="Protein CPL1-like domain-containing protein" evidence="2">
    <location>
        <begin position="23"/>
        <end position="939"/>
    </location>
</feature>
<dbReference type="PANTHER" id="PTHR35192:SF2">
    <property type="entry name" value="APPLE DOMAIN-CONTAINING PROTEIN"/>
    <property type="match status" value="1"/>
</dbReference>
<feature type="compositionally biased region" description="Low complexity" evidence="1">
    <location>
        <begin position="585"/>
        <end position="606"/>
    </location>
</feature>
<evidence type="ECO:0000256" key="2">
    <source>
        <dbReference type="SAM" id="SignalP"/>
    </source>
</evidence>
<evidence type="ECO:0000313" key="4">
    <source>
        <dbReference type="EMBL" id="SJL09249.1"/>
    </source>
</evidence>
<name>A0A284RKG0_ARMOS</name>
<accession>A0A284RKG0</accession>
<dbReference type="STRING" id="47428.A0A284RKG0"/>
<evidence type="ECO:0000259" key="3">
    <source>
        <dbReference type="Pfam" id="PF21671"/>
    </source>
</evidence>
<dbReference type="InterPro" id="IPR048661">
    <property type="entry name" value="CPL1-like"/>
</dbReference>
<feature type="signal peptide" evidence="2">
    <location>
        <begin position="1"/>
        <end position="22"/>
    </location>
</feature>
<evidence type="ECO:0000256" key="1">
    <source>
        <dbReference type="SAM" id="MobiDB-lite"/>
    </source>
</evidence>
<dbReference type="Proteomes" id="UP000219338">
    <property type="component" value="Unassembled WGS sequence"/>
</dbReference>
<gene>
    <name evidence="4" type="ORF">ARMOST_12626</name>
</gene>
<keyword evidence="2" id="KW-0732">Signal</keyword>
<keyword evidence="5" id="KW-1185">Reference proteome</keyword>
<dbReference type="PANTHER" id="PTHR35192">
    <property type="entry name" value="PROTEIN, PUTATIVE-RELATED"/>
    <property type="match status" value="1"/>
</dbReference>
<proteinExistence type="predicted"/>
<dbReference type="InterPro" id="IPR038955">
    <property type="entry name" value="PriA/CPL1_fungi"/>
</dbReference>
<dbReference type="Pfam" id="PF21671">
    <property type="entry name" value="CPL1-like"/>
    <property type="match status" value="1"/>
</dbReference>
<feature type="region of interest" description="Disordered" evidence="1">
    <location>
        <begin position="578"/>
        <end position="606"/>
    </location>
</feature>
<sequence>MRFTLTLVVSSLLTAFFSTAFAASPSLVKSHKTPRTLAQRQYHHQPRDLLDLCISLDVDALLEGGILSLLPLDVFAGLDLCLCLKDLDIFLSTNVVVDLLDPATKSLLETRLKALINAGGEHCDVLPTHSHRVCNNRNPCHWECDSPYIQQGDQCVCPPPKTECNGQCGVFPRGCGSTVPRSHKRRQAPITTLMEAQATCKTGQSVCGVPSPKGKYDYECMDTSSALDSCGGCTVPHRFGSAQPPDGVNCNTIPYLVAGSCRAGRCVVDKCHTGYQPSKAQPSCVKAVGSERRSASIVDLRPVGVDSTIALDLGKGVDDLLNNLAASLGIASLIHPSTTATLYSTDEILANVNLLVRLNLRLNSQLQPLATSTPSTLSDVVPQLLNLAAKLNTKVTVDLGSDLGQITDLSGLVNQVLALLGTTLAPGGLTDNTVQELTDIQTTVLALNAVLGRMTVQLNACGCHTSTSLLDDTNSLIASILQKRDTPLVQGGVFARRVFSRRSPSSTMSPGNVNTVSPAFTTRGIRVDTCELLKSLGLDGLVSINADVKGLAGLEQLANGLLKLLELSGYPITCGASASPNKPGASPSSTNTSSSSSAASTSASPYPSVVGVVDAAIKSLVGVDGVIKILVKGCDCHPHADSSTQSVALATILDTTAQLIDASLDVGDDLQVYVNGLASLTQKLVVELHAYLASNGLTADTVKIADGLVNACDLLVDILQDAALSLGSCGCKTDQGLVAKVKTSVASSTDAQVLSGSNSTPSGNDGIEIGADIKLDLRGLLGLGGGGSGRPPNGASDPTAISVTDGSATVPDLLALVNNLLDGVIDLNSLLGQNSSVLSTNGALQDTLGAINQALSALNLGSYANSLPDLSYSLNDVLSLLGLSPEAYPASQSVRGLLALVNQLVVGLDRCGCKDDEQLQSGVQSSVSQKLAQLLNISL</sequence>
<dbReference type="AlphaFoldDB" id="A0A284RKG0"/>
<protein>
    <recommendedName>
        <fullName evidence="3">Protein CPL1-like domain-containing protein</fullName>
    </recommendedName>
</protein>
<organism evidence="4 5">
    <name type="scientific">Armillaria ostoyae</name>
    <name type="common">Armillaria root rot fungus</name>
    <dbReference type="NCBI Taxonomy" id="47428"/>
    <lineage>
        <taxon>Eukaryota</taxon>
        <taxon>Fungi</taxon>
        <taxon>Dikarya</taxon>
        <taxon>Basidiomycota</taxon>
        <taxon>Agaricomycotina</taxon>
        <taxon>Agaricomycetes</taxon>
        <taxon>Agaricomycetidae</taxon>
        <taxon>Agaricales</taxon>
        <taxon>Marasmiineae</taxon>
        <taxon>Physalacriaceae</taxon>
        <taxon>Armillaria</taxon>
    </lineage>
</organism>
<feature type="domain" description="Protein CPL1-like" evidence="3">
    <location>
        <begin position="218"/>
        <end position="285"/>
    </location>
</feature>